<name>A0A1T1H5F5_OCELI</name>
<dbReference type="Gene3D" id="3.30.70.980">
    <property type="match status" value="1"/>
</dbReference>
<feature type="domain" description="TACO1/YebC-like second and third" evidence="1">
    <location>
        <begin position="1"/>
        <end position="40"/>
    </location>
</feature>
<evidence type="ECO:0000259" key="1">
    <source>
        <dbReference type="Pfam" id="PF01709"/>
    </source>
</evidence>
<dbReference type="EMBL" id="MTSD02000135">
    <property type="protein sequence ID" value="OOV85064.1"/>
    <property type="molecule type" value="Genomic_DNA"/>
</dbReference>
<dbReference type="Proteomes" id="UP000190064">
    <property type="component" value="Unassembled WGS sequence"/>
</dbReference>
<reference evidence="2" key="1">
    <citation type="submission" date="2017-02" db="EMBL/GenBank/DDBJ databases">
        <title>Draft Genome Sequence of the Salt Water Bacterium Oceanospirillum linum ATCC 11336.</title>
        <authorList>
            <person name="Trachtenberg A.M."/>
            <person name="Carney J.G."/>
            <person name="Linnane J.D."/>
            <person name="Rheaume B.A."/>
            <person name="Pitts N.L."/>
            <person name="Mykles D.L."/>
            <person name="Maclea K.S."/>
        </authorList>
    </citation>
    <scope>NUCLEOTIDE SEQUENCE [LARGE SCALE GENOMIC DNA]</scope>
    <source>
        <strain evidence="2">ATCC 11336</strain>
    </source>
</reference>
<dbReference type="InterPro" id="IPR026564">
    <property type="entry name" value="Transcrip_reg_TACO1-like_dom3"/>
</dbReference>
<dbReference type="AlphaFoldDB" id="A0A1T1H5F5"/>
<dbReference type="InterPro" id="IPR029072">
    <property type="entry name" value="YebC-like"/>
</dbReference>
<protein>
    <recommendedName>
        <fullName evidence="1">TACO1/YebC-like second and third domain-containing protein</fullName>
    </recommendedName>
</protein>
<dbReference type="SUPFAM" id="SSF75625">
    <property type="entry name" value="YebC-like"/>
    <property type="match status" value="1"/>
</dbReference>
<gene>
    <name evidence="2" type="ORF">BTA35_0217020</name>
</gene>
<dbReference type="RefSeq" id="WP_202931314.1">
    <property type="nucleotide sequence ID" value="NZ_MTSD02000135.1"/>
</dbReference>
<evidence type="ECO:0000313" key="3">
    <source>
        <dbReference type="Proteomes" id="UP000190064"/>
    </source>
</evidence>
<proteinExistence type="predicted"/>
<dbReference type="Pfam" id="PF01709">
    <property type="entry name" value="Transcrip_reg"/>
    <property type="match status" value="1"/>
</dbReference>
<keyword evidence="3" id="KW-1185">Reference proteome</keyword>
<organism evidence="2 3">
    <name type="scientific">Oceanospirillum linum</name>
    <dbReference type="NCBI Taxonomy" id="966"/>
    <lineage>
        <taxon>Bacteria</taxon>
        <taxon>Pseudomonadati</taxon>
        <taxon>Pseudomonadota</taxon>
        <taxon>Gammaproteobacteria</taxon>
        <taxon>Oceanospirillales</taxon>
        <taxon>Oceanospirillaceae</taxon>
        <taxon>Oceanospirillum</taxon>
    </lineage>
</organism>
<evidence type="ECO:0000313" key="2">
    <source>
        <dbReference type="EMBL" id="OOV85064.1"/>
    </source>
</evidence>
<feature type="non-terminal residue" evidence="2">
    <location>
        <position position="1"/>
    </location>
</feature>
<accession>A0A1T1H5F5</accession>
<comment type="caution">
    <text evidence="2">The sequence shown here is derived from an EMBL/GenBank/DDBJ whole genome shotgun (WGS) entry which is preliminary data.</text>
</comment>
<dbReference type="InterPro" id="IPR048300">
    <property type="entry name" value="TACO1_YebC-like_2nd/3rd_dom"/>
</dbReference>
<dbReference type="STRING" id="966.BTA35_0217020"/>
<sequence>IQFVPQNSTEISSDDDKAMFQKFLDLLNDLDDVQNVYHNVQQ</sequence>